<dbReference type="InterPro" id="IPR024084">
    <property type="entry name" value="IsoPropMal-DH-like_dom"/>
</dbReference>
<evidence type="ECO:0000256" key="1">
    <source>
        <dbReference type="ARBA" id="ARBA00022430"/>
    </source>
</evidence>
<feature type="domain" description="Isopropylmalate dehydrogenase-like" evidence="8">
    <location>
        <begin position="1"/>
        <end position="68"/>
    </location>
</feature>
<dbReference type="SUPFAM" id="SSF53659">
    <property type="entry name" value="Isocitrate/Isopropylmalate dehydrogenase-like"/>
    <property type="match status" value="1"/>
</dbReference>
<sequence length="78" mass="8457">PQAAGQNIANPLATVLSAAMMFDYAFGLKAEAELIRKAVNASIDANVRTQDIQVEGEKAYGTAEVGEWIVKYIREAEK</sequence>
<dbReference type="PANTHER" id="PTHR42979">
    <property type="entry name" value="3-ISOPROPYLMALATE DEHYDROGENASE"/>
    <property type="match status" value="1"/>
</dbReference>
<feature type="non-terminal residue" evidence="9">
    <location>
        <position position="1"/>
    </location>
</feature>
<evidence type="ECO:0000313" key="10">
    <source>
        <dbReference type="Proteomes" id="UP000324575"/>
    </source>
</evidence>
<protein>
    <submittedName>
        <fullName evidence="9">3-isopropylmalate dehydrogenase</fullName>
        <ecNumber evidence="9">1.1.1.85</ecNumber>
    </submittedName>
</protein>
<evidence type="ECO:0000256" key="3">
    <source>
        <dbReference type="ARBA" id="ARBA00022723"/>
    </source>
</evidence>
<dbReference type="Pfam" id="PF00180">
    <property type="entry name" value="Iso_dh"/>
    <property type="match status" value="1"/>
</dbReference>
<dbReference type="GO" id="GO:0005829">
    <property type="term" value="C:cytosol"/>
    <property type="evidence" value="ECO:0007669"/>
    <property type="project" value="TreeGrafter"/>
</dbReference>
<reference evidence="9 10" key="1">
    <citation type="submission" date="2019-03" db="EMBL/GenBank/DDBJ databases">
        <title>Single cell metagenomics reveals metabolic interactions within the superorganism composed of flagellate Streblomastix strix and complex community of Bacteroidetes bacteria on its surface.</title>
        <authorList>
            <person name="Treitli S.C."/>
            <person name="Kolisko M."/>
            <person name="Husnik F."/>
            <person name="Keeling P."/>
            <person name="Hampl V."/>
        </authorList>
    </citation>
    <scope>NUCLEOTIDE SEQUENCE [LARGE SCALE GENOMIC DNA]</scope>
    <source>
        <strain evidence="9">St1</strain>
    </source>
</reference>
<keyword evidence="3" id="KW-0479">Metal-binding</keyword>
<dbReference type="GO" id="GO:0046872">
    <property type="term" value="F:metal ion binding"/>
    <property type="evidence" value="ECO:0007669"/>
    <property type="project" value="UniProtKB-KW"/>
</dbReference>
<keyword evidence="5 9" id="KW-0560">Oxidoreductase</keyword>
<evidence type="ECO:0000256" key="4">
    <source>
        <dbReference type="ARBA" id="ARBA00022842"/>
    </source>
</evidence>
<organism evidence="9 10">
    <name type="scientific">Candidatus Ordinivivax streblomastigis</name>
    <dbReference type="NCBI Taxonomy" id="2540710"/>
    <lineage>
        <taxon>Bacteria</taxon>
        <taxon>Pseudomonadati</taxon>
        <taxon>Bacteroidota</taxon>
        <taxon>Bacteroidia</taxon>
        <taxon>Bacteroidales</taxon>
        <taxon>Candidatus Ordinivivax</taxon>
    </lineage>
</organism>
<proteinExistence type="predicted"/>
<dbReference type="EMBL" id="SNRX01000236">
    <property type="protein sequence ID" value="KAA6299782.1"/>
    <property type="molecule type" value="Genomic_DNA"/>
</dbReference>
<keyword evidence="2" id="KW-0028">Amino-acid biosynthesis</keyword>
<keyword evidence="1" id="KW-0432">Leucine biosynthesis</keyword>
<comment type="caution">
    <text evidence="9">The sequence shown here is derived from an EMBL/GenBank/DDBJ whole genome shotgun (WGS) entry which is preliminary data.</text>
</comment>
<name>A0A5M8NSB9_9BACT</name>
<dbReference type="Proteomes" id="UP000324575">
    <property type="component" value="Unassembled WGS sequence"/>
</dbReference>
<dbReference type="PANTHER" id="PTHR42979:SF1">
    <property type="entry name" value="3-ISOPROPYLMALATE DEHYDROGENASE"/>
    <property type="match status" value="1"/>
</dbReference>
<evidence type="ECO:0000256" key="2">
    <source>
        <dbReference type="ARBA" id="ARBA00022605"/>
    </source>
</evidence>
<dbReference type="Gene3D" id="3.40.718.10">
    <property type="entry name" value="Isopropylmalate Dehydrogenase"/>
    <property type="match status" value="1"/>
</dbReference>
<gene>
    <name evidence="9" type="ORF">EZS26_004079</name>
</gene>
<evidence type="ECO:0000313" key="9">
    <source>
        <dbReference type="EMBL" id="KAA6299782.1"/>
    </source>
</evidence>
<evidence type="ECO:0000259" key="8">
    <source>
        <dbReference type="Pfam" id="PF00180"/>
    </source>
</evidence>
<keyword evidence="6" id="KW-0520">NAD</keyword>
<evidence type="ECO:0000256" key="5">
    <source>
        <dbReference type="ARBA" id="ARBA00023002"/>
    </source>
</evidence>
<evidence type="ECO:0000256" key="6">
    <source>
        <dbReference type="ARBA" id="ARBA00023027"/>
    </source>
</evidence>
<dbReference type="AlphaFoldDB" id="A0A5M8NSB9"/>
<dbReference type="GO" id="GO:0009098">
    <property type="term" value="P:L-leucine biosynthetic process"/>
    <property type="evidence" value="ECO:0007669"/>
    <property type="project" value="UniProtKB-KW"/>
</dbReference>
<keyword evidence="7" id="KW-0100">Branched-chain amino acid biosynthesis</keyword>
<accession>A0A5M8NSB9</accession>
<dbReference type="InterPro" id="IPR004429">
    <property type="entry name" value="Isopropylmalate_DH"/>
</dbReference>
<dbReference type="GO" id="GO:0003862">
    <property type="term" value="F:3-isopropylmalate dehydrogenase activity"/>
    <property type="evidence" value="ECO:0007669"/>
    <property type="project" value="UniProtKB-EC"/>
</dbReference>
<evidence type="ECO:0000256" key="7">
    <source>
        <dbReference type="ARBA" id="ARBA00023304"/>
    </source>
</evidence>
<keyword evidence="4" id="KW-0460">Magnesium</keyword>
<dbReference type="EC" id="1.1.1.85" evidence="9"/>